<dbReference type="Pfam" id="PF06925">
    <property type="entry name" value="MGDG_synth"/>
    <property type="match status" value="1"/>
</dbReference>
<dbReference type="GO" id="GO:0016020">
    <property type="term" value="C:membrane"/>
    <property type="evidence" value="ECO:0007669"/>
    <property type="project" value="UniProtKB-SubCell"/>
</dbReference>
<accession>A0A382Y9S5</accession>
<proteinExistence type="inferred from homology"/>
<feature type="domain" description="Glycosyl transferase family 28 C-terminal" evidence="5">
    <location>
        <begin position="116"/>
        <end position="189"/>
    </location>
</feature>
<dbReference type="GO" id="GO:0016758">
    <property type="term" value="F:hexosyltransferase activity"/>
    <property type="evidence" value="ECO:0007669"/>
    <property type="project" value="InterPro"/>
</dbReference>
<comment type="subcellular location">
    <subcellularLocation>
        <location evidence="1">Membrane</location>
    </subcellularLocation>
</comment>
<feature type="domain" description="Diacylglycerol glucosyltransferase N-terminal" evidence="6">
    <location>
        <begin position="1"/>
        <end position="71"/>
    </location>
</feature>
<feature type="non-terminal residue" evidence="7">
    <location>
        <position position="1"/>
    </location>
</feature>
<comment type="similarity">
    <text evidence="2">Belongs to the glycosyltransferase 28 family.</text>
</comment>
<name>A0A382Y9S5_9ZZZZ</name>
<dbReference type="Gene3D" id="3.40.50.2000">
    <property type="entry name" value="Glycogen Phosphorylase B"/>
    <property type="match status" value="1"/>
</dbReference>
<dbReference type="PANTHER" id="PTHR43025:SF3">
    <property type="entry name" value="MONOGALACTOSYLDIACYLGLYCEROL SYNTHASE 1, CHLOROPLASTIC"/>
    <property type="match status" value="1"/>
</dbReference>
<organism evidence="7">
    <name type="scientific">marine metagenome</name>
    <dbReference type="NCBI Taxonomy" id="408172"/>
    <lineage>
        <taxon>unclassified sequences</taxon>
        <taxon>metagenomes</taxon>
        <taxon>ecological metagenomes</taxon>
    </lineage>
</organism>
<dbReference type="InterPro" id="IPR050519">
    <property type="entry name" value="Glycosyltransf_28_UgtP"/>
</dbReference>
<protein>
    <recommendedName>
        <fullName evidence="8">Glycosyl transferase family 28 C-terminal domain-containing protein</fullName>
    </recommendedName>
</protein>
<keyword evidence="4" id="KW-0808">Transferase</keyword>
<evidence type="ECO:0000259" key="6">
    <source>
        <dbReference type="Pfam" id="PF06925"/>
    </source>
</evidence>
<sequence>STHPMLVSSILDGLGVNRPPFVTVVTDLVTAHAWWFDIRADLTLVPTEEARNKALKCGIASDQVQVAGLPVSGSFSKKLNRKLAHEKLGWDSSAFTVLLMAGAEGMEPLWDIANALRSSNMALQLAIVCGRNERILSEFQALDWPADTYLYGFVDNMSVLIRGADVVITKAGPSTVMEVINCGRPLLLCGAIPGQEDGNVRFVLENNLGWWTPFPEDVLSRLRVLQRMDTRRKDSVSMAIDSLLVSKSASTVASEIIGLLPKAV</sequence>
<keyword evidence="3" id="KW-0328">Glycosyltransferase</keyword>
<reference evidence="7" key="1">
    <citation type="submission" date="2018-05" db="EMBL/GenBank/DDBJ databases">
        <authorList>
            <person name="Lanie J.A."/>
            <person name="Ng W.-L."/>
            <person name="Kazmierczak K.M."/>
            <person name="Andrzejewski T.M."/>
            <person name="Davidsen T.M."/>
            <person name="Wayne K.J."/>
            <person name="Tettelin H."/>
            <person name="Glass J.I."/>
            <person name="Rusch D."/>
            <person name="Podicherti R."/>
            <person name="Tsui H.-C.T."/>
            <person name="Winkler M.E."/>
        </authorList>
    </citation>
    <scope>NUCLEOTIDE SEQUENCE</scope>
</reference>
<evidence type="ECO:0000256" key="1">
    <source>
        <dbReference type="ARBA" id="ARBA00004370"/>
    </source>
</evidence>
<evidence type="ECO:0008006" key="8">
    <source>
        <dbReference type="Google" id="ProtNLM"/>
    </source>
</evidence>
<dbReference type="EMBL" id="UINC01174109">
    <property type="protein sequence ID" value="SVD80066.1"/>
    <property type="molecule type" value="Genomic_DNA"/>
</dbReference>
<dbReference type="InterPro" id="IPR009695">
    <property type="entry name" value="Diacylglyc_glucosyltr_N"/>
</dbReference>
<evidence type="ECO:0000313" key="7">
    <source>
        <dbReference type="EMBL" id="SVD80066.1"/>
    </source>
</evidence>
<evidence type="ECO:0000259" key="5">
    <source>
        <dbReference type="Pfam" id="PF04101"/>
    </source>
</evidence>
<dbReference type="AlphaFoldDB" id="A0A382Y9S5"/>
<evidence type="ECO:0000256" key="2">
    <source>
        <dbReference type="ARBA" id="ARBA00006962"/>
    </source>
</evidence>
<dbReference type="SUPFAM" id="SSF53756">
    <property type="entry name" value="UDP-Glycosyltransferase/glycogen phosphorylase"/>
    <property type="match status" value="1"/>
</dbReference>
<gene>
    <name evidence="7" type="ORF">METZ01_LOCUS432920</name>
</gene>
<evidence type="ECO:0000256" key="3">
    <source>
        <dbReference type="ARBA" id="ARBA00022676"/>
    </source>
</evidence>
<dbReference type="Pfam" id="PF04101">
    <property type="entry name" value="Glyco_tran_28_C"/>
    <property type="match status" value="1"/>
</dbReference>
<dbReference type="GO" id="GO:0009247">
    <property type="term" value="P:glycolipid biosynthetic process"/>
    <property type="evidence" value="ECO:0007669"/>
    <property type="project" value="InterPro"/>
</dbReference>
<evidence type="ECO:0000256" key="4">
    <source>
        <dbReference type="ARBA" id="ARBA00022679"/>
    </source>
</evidence>
<dbReference type="PANTHER" id="PTHR43025">
    <property type="entry name" value="MONOGALACTOSYLDIACYLGLYCEROL SYNTHASE"/>
    <property type="match status" value="1"/>
</dbReference>
<dbReference type="InterPro" id="IPR007235">
    <property type="entry name" value="Glyco_trans_28_C"/>
</dbReference>